<feature type="domain" description="HTH merR-type" evidence="2">
    <location>
        <begin position="2"/>
        <end position="71"/>
    </location>
</feature>
<dbReference type="Pfam" id="PF07739">
    <property type="entry name" value="TipAS"/>
    <property type="match status" value="2"/>
</dbReference>
<sequence length="341" mass="37878">MLLRVGDLAKRCGLTVRTLHHYDSIGLLTPSARSDSGYRLYSQRDISRLHQIQALRRFGVSLAGIGEVLANPEISPTAVLEQQIRMLDQQISRTVGLRDRLAQMHAQFVAGVEPDAADWLSTLEMMTMYDKYFSPDELDALPFYQTGQAQQQEWALLVAEVNTLMQAGAPARGAQAQALSVRWMALLERDTAANPTLAAKLNAMHASEEALQAQTGISPQTVDYVMEAFAETKLALYETYLTPVEFAHMRANYGKQMRHWPPLIAAVREAMTQGKTPGDPAVQDLAQRWLALFRAYAGDDPATQQKIRRALEAEPRLTEGTWVDAALLGYLRDALATLPAR</sequence>
<dbReference type="EMBL" id="JARJLM010000707">
    <property type="protein sequence ID" value="MDF3839770.1"/>
    <property type="molecule type" value="Genomic_DNA"/>
</dbReference>
<dbReference type="PANTHER" id="PTHR30204:SF90">
    <property type="entry name" value="HTH-TYPE TRANSCRIPTIONAL ACTIVATOR MTA"/>
    <property type="match status" value="1"/>
</dbReference>
<dbReference type="PRINTS" id="PR00040">
    <property type="entry name" value="HTHMERR"/>
</dbReference>
<comment type="caution">
    <text evidence="3">The sequence shown here is derived from an EMBL/GenBank/DDBJ whole genome shotgun (WGS) entry which is preliminary data.</text>
</comment>
<dbReference type="SUPFAM" id="SSF46955">
    <property type="entry name" value="Putative DNA-binding domain"/>
    <property type="match status" value="1"/>
</dbReference>
<dbReference type="RefSeq" id="WP_276269384.1">
    <property type="nucleotide sequence ID" value="NZ_JARJLM010000707.1"/>
</dbReference>
<dbReference type="Pfam" id="PF13411">
    <property type="entry name" value="MerR_1"/>
    <property type="match status" value="1"/>
</dbReference>
<dbReference type="SMART" id="SM00422">
    <property type="entry name" value="HTH_MERR"/>
    <property type="match status" value="1"/>
</dbReference>
<dbReference type="InterPro" id="IPR009061">
    <property type="entry name" value="DNA-bd_dom_put_sf"/>
</dbReference>
<dbReference type="InterPro" id="IPR047057">
    <property type="entry name" value="MerR_fam"/>
</dbReference>
<dbReference type="Gene3D" id="1.10.1660.10">
    <property type="match status" value="1"/>
</dbReference>
<evidence type="ECO:0000313" key="4">
    <source>
        <dbReference type="Proteomes" id="UP001216674"/>
    </source>
</evidence>
<gene>
    <name evidence="3" type="ORF">P3W85_43565</name>
</gene>
<proteinExistence type="predicted"/>
<protein>
    <submittedName>
        <fullName evidence="3">MerR family transcriptional regulator</fullName>
    </submittedName>
</protein>
<evidence type="ECO:0000256" key="1">
    <source>
        <dbReference type="ARBA" id="ARBA00023125"/>
    </source>
</evidence>
<organism evidence="3 4">
    <name type="scientific">Cupriavidus basilensis</name>
    <dbReference type="NCBI Taxonomy" id="68895"/>
    <lineage>
        <taxon>Bacteria</taxon>
        <taxon>Pseudomonadati</taxon>
        <taxon>Pseudomonadota</taxon>
        <taxon>Betaproteobacteria</taxon>
        <taxon>Burkholderiales</taxon>
        <taxon>Burkholderiaceae</taxon>
        <taxon>Cupriavidus</taxon>
    </lineage>
</organism>
<evidence type="ECO:0000313" key="3">
    <source>
        <dbReference type="EMBL" id="MDF3839770.1"/>
    </source>
</evidence>
<reference evidence="3 4" key="1">
    <citation type="submission" date="2023-03" db="EMBL/GenBank/DDBJ databases">
        <title>Draft assemblies of triclosan tolerant bacteria isolated from returned activated sludge.</title>
        <authorList>
            <person name="Van Hamelsveld S."/>
        </authorList>
    </citation>
    <scope>NUCLEOTIDE SEQUENCE [LARGE SCALE GENOMIC DNA]</scope>
    <source>
        <strain evidence="3 4">GW210010_S58</strain>
    </source>
</reference>
<evidence type="ECO:0000259" key="2">
    <source>
        <dbReference type="PROSITE" id="PS50937"/>
    </source>
</evidence>
<dbReference type="Proteomes" id="UP001216674">
    <property type="component" value="Unassembled WGS sequence"/>
</dbReference>
<name>A0ABT6B4H0_9BURK</name>
<dbReference type="PANTHER" id="PTHR30204">
    <property type="entry name" value="REDOX-CYCLING DRUG-SENSING TRANSCRIPTIONAL ACTIVATOR SOXR"/>
    <property type="match status" value="1"/>
</dbReference>
<accession>A0ABT6B4H0</accession>
<dbReference type="PROSITE" id="PS50937">
    <property type="entry name" value="HTH_MERR_2"/>
    <property type="match status" value="1"/>
</dbReference>
<dbReference type="InterPro" id="IPR000551">
    <property type="entry name" value="MerR-type_HTH_dom"/>
</dbReference>
<keyword evidence="1" id="KW-0238">DNA-binding</keyword>
<keyword evidence="4" id="KW-1185">Reference proteome</keyword>
<dbReference type="InterPro" id="IPR012925">
    <property type="entry name" value="TipAS_dom"/>
</dbReference>
<dbReference type="PROSITE" id="PS00552">
    <property type="entry name" value="HTH_MERR_1"/>
    <property type="match status" value="1"/>
</dbReference>